<dbReference type="SUPFAM" id="SSF56300">
    <property type="entry name" value="Metallo-dependent phosphatases"/>
    <property type="match status" value="1"/>
</dbReference>
<dbReference type="Gene3D" id="3.90.780.10">
    <property type="entry name" value="5'-Nucleotidase, C-terminal domain"/>
    <property type="match status" value="1"/>
</dbReference>
<dbReference type="AlphaFoldDB" id="A0A091C6A8"/>
<keyword evidence="6" id="KW-1185">Reference proteome</keyword>
<protein>
    <submittedName>
        <fullName evidence="5">5'-nucleotidase family protein</fullName>
        <ecNumber evidence="5">3.-.-.-</ecNumber>
    </submittedName>
</protein>
<dbReference type="GO" id="GO:0046872">
    <property type="term" value="F:metal ion binding"/>
    <property type="evidence" value="ECO:0007669"/>
    <property type="project" value="InterPro"/>
</dbReference>
<dbReference type="PRINTS" id="PR01607">
    <property type="entry name" value="APYRASEFAMLY"/>
</dbReference>
<keyword evidence="2 5" id="KW-0378">Hydrolase</keyword>
<dbReference type="InterPro" id="IPR008334">
    <property type="entry name" value="5'-Nucleotdase_C"/>
</dbReference>
<dbReference type="RefSeq" id="WP_038022396.1">
    <property type="nucleotide sequence ID" value="NZ_JPVT01000057.1"/>
</dbReference>
<dbReference type="InterPro" id="IPR006179">
    <property type="entry name" value="5_nucleotidase/apyrase"/>
</dbReference>
<organism evidence="5 6">
    <name type="scientific">Tetragenococcus muriaticus 3MR10-3</name>
    <dbReference type="NCBI Taxonomy" id="1302648"/>
    <lineage>
        <taxon>Bacteria</taxon>
        <taxon>Bacillati</taxon>
        <taxon>Bacillota</taxon>
        <taxon>Bacilli</taxon>
        <taxon>Lactobacillales</taxon>
        <taxon>Enterococcaceae</taxon>
        <taxon>Tetragenococcus</taxon>
    </lineage>
</organism>
<reference evidence="5 6" key="1">
    <citation type="submission" date="2014-08" db="EMBL/GenBank/DDBJ databases">
        <title>Genome sequence of Tetragenococcus muriaticus.</title>
        <authorList>
            <person name="Chuea-nongthon C."/>
            <person name="Rodtong S."/>
            <person name="Yongsawatdigul J."/>
            <person name="Steele J.L."/>
            <person name="Liu X.-y."/>
            <person name="Speers J."/>
            <person name="Glasner J.D."/>
            <person name="Neeno-Eckwall E.C."/>
        </authorList>
    </citation>
    <scope>NUCLEOTIDE SEQUENCE [LARGE SCALE GENOMIC DNA]</scope>
    <source>
        <strain evidence="5 6">3MR10-3</strain>
    </source>
</reference>
<dbReference type="CDD" id="cd00845">
    <property type="entry name" value="MPP_UshA_N_like"/>
    <property type="match status" value="1"/>
</dbReference>
<dbReference type="GO" id="GO:0008253">
    <property type="term" value="F:5'-nucleotidase activity"/>
    <property type="evidence" value="ECO:0007669"/>
    <property type="project" value="TreeGrafter"/>
</dbReference>
<evidence type="ECO:0000313" key="6">
    <source>
        <dbReference type="Proteomes" id="UP000029381"/>
    </source>
</evidence>
<dbReference type="GO" id="GO:0000166">
    <property type="term" value="F:nucleotide binding"/>
    <property type="evidence" value="ECO:0007669"/>
    <property type="project" value="UniProtKB-KW"/>
</dbReference>
<comment type="similarity">
    <text evidence="2">Belongs to the 5'-nucleotidase family.</text>
</comment>
<dbReference type="PANTHER" id="PTHR11575:SF23">
    <property type="entry name" value="5-NUCLEOTIDASE FAMILY PROTEIN"/>
    <property type="match status" value="1"/>
</dbReference>
<dbReference type="EC" id="3.-.-.-" evidence="5"/>
<dbReference type="PIRSF" id="PIRSF036361">
    <property type="entry name" value="YunD"/>
    <property type="match status" value="1"/>
</dbReference>
<keyword evidence="1" id="KW-0732">Signal</keyword>
<dbReference type="InterPro" id="IPR036907">
    <property type="entry name" value="5'-Nucleotdase_C_sf"/>
</dbReference>
<feature type="domain" description="5'-Nucleotidase C-terminal" evidence="4">
    <location>
        <begin position="288"/>
        <end position="418"/>
    </location>
</feature>
<dbReference type="Pfam" id="PF02872">
    <property type="entry name" value="5_nucleotid_C"/>
    <property type="match status" value="1"/>
</dbReference>
<dbReference type="Pfam" id="PF00149">
    <property type="entry name" value="Metallophos"/>
    <property type="match status" value="1"/>
</dbReference>
<dbReference type="InterPro" id="IPR029052">
    <property type="entry name" value="Metallo-depent_PP-like"/>
</dbReference>
<dbReference type="PATRIC" id="fig|1302648.3.peg.544"/>
<dbReference type="PANTHER" id="PTHR11575">
    <property type="entry name" value="5'-NUCLEOTIDASE-RELATED"/>
    <property type="match status" value="1"/>
</dbReference>
<dbReference type="GO" id="GO:0009166">
    <property type="term" value="P:nucleotide catabolic process"/>
    <property type="evidence" value="ECO:0007669"/>
    <property type="project" value="InterPro"/>
</dbReference>
<keyword evidence="2" id="KW-0547">Nucleotide-binding</keyword>
<gene>
    <name evidence="5" type="ORF">TMU3MR103_0558</name>
</gene>
<dbReference type="InterPro" id="IPR004843">
    <property type="entry name" value="Calcineurin-like_PHP"/>
</dbReference>
<evidence type="ECO:0000259" key="4">
    <source>
        <dbReference type="Pfam" id="PF02872"/>
    </source>
</evidence>
<name>A0A091C6A8_9ENTE</name>
<dbReference type="Proteomes" id="UP000029381">
    <property type="component" value="Unassembled WGS sequence"/>
</dbReference>
<evidence type="ECO:0000256" key="2">
    <source>
        <dbReference type="RuleBase" id="RU362119"/>
    </source>
</evidence>
<dbReference type="InterPro" id="IPR006146">
    <property type="entry name" value="5'-Nucleotdase_CS"/>
</dbReference>
<dbReference type="GO" id="GO:0030288">
    <property type="term" value="C:outer membrane-bounded periplasmic space"/>
    <property type="evidence" value="ECO:0007669"/>
    <property type="project" value="TreeGrafter"/>
</dbReference>
<comment type="caution">
    <text evidence="5">The sequence shown here is derived from an EMBL/GenBank/DDBJ whole genome shotgun (WGS) entry which is preliminary data.</text>
</comment>
<evidence type="ECO:0000256" key="1">
    <source>
        <dbReference type="ARBA" id="ARBA00022729"/>
    </source>
</evidence>
<evidence type="ECO:0000259" key="3">
    <source>
        <dbReference type="Pfam" id="PF00149"/>
    </source>
</evidence>
<accession>A0A091C6A8</accession>
<feature type="domain" description="Calcineurin-like phosphoesterase" evidence="3">
    <location>
        <begin position="4"/>
        <end position="203"/>
    </location>
</feature>
<sequence>MEKIRLLHTNDIHSHLEKWPKIRRFLQERQKTTGNESTLTVDLGDFCDRWHPLTEATDGKANTQLMKQAHYDAATIGNNEGIGNSKSQLNQLYKEADFPVILANLFDRSTLQLPEWANEHKIITTKEGTKIGLVGATAPFPLSYTPNGWDARNWSDILPNIVQFLRKKVDILVLLSHLGINEDRQIAKELPEFDVIIGSHTHHLFPNGEQVGNTLLAAAGRFGEYVGEVTLLLDDYHQLNKARADTFATEEMLSYPEDEAEVFHYTDKGKKLLQEKKVAWLPFNLEIKQQEHSLVDETLAAVKERGETEAAILNTGLFLDDLKKGVVNQDELHMILPHPMHLIRVTLKGSDVTRLILEMEKNRHFLRNYPIRGMGFRGKIFGQIVYSGIQYDETNHVVRWLNKAIDPQKFYSFTTVDHFMFIPFFPTIEIAGQTEFLFPEFIRTVLGDYLAKRYPLSVENKI</sequence>
<dbReference type="SUPFAM" id="SSF55816">
    <property type="entry name" value="5'-nucleotidase (syn. UDP-sugar hydrolase), C-terminal domain"/>
    <property type="match status" value="1"/>
</dbReference>
<dbReference type="InterPro" id="IPR011240">
    <property type="entry name" value="Pesterase_YunD"/>
</dbReference>
<dbReference type="PROSITE" id="PS00785">
    <property type="entry name" value="5_NUCLEOTIDASE_1"/>
    <property type="match status" value="1"/>
</dbReference>
<dbReference type="GO" id="GO:0008768">
    <property type="term" value="F:UDP-sugar diphosphatase activity"/>
    <property type="evidence" value="ECO:0007669"/>
    <property type="project" value="TreeGrafter"/>
</dbReference>
<dbReference type="Gene3D" id="3.60.21.10">
    <property type="match status" value="1"/>
</dbReference>
<dbReference type="EMBL" id="JPVT01000057">
    <property type="protein sequence ID" value="KFN92220.1"/>
    <property type="molecule type" value="Genomic_DNA"/>
</dbReference>
<proteinExistence type="inferred from homology"/>
<evidence type="ECO:0000313" key="5">
    <source>
        <dbReference type="EMBL" id="KFN92220.1"/>
    </source>
</evidence>